<proteinExistence type="predicted"/>
<keyword evidence="3" id="KW-1185">Reference proteome</keyword>
<keyword evidence="1" id="KW-0732">Signal</keyword>
<dbReference type="InterPro" id="IPR005046">
    <property type="entry name" value="DUF285"/>
</dbReference>
<feature type="signal peptide" evidence="1">
    <location>
        <begin position="1"/>
        <end position="25"/>
    </location>
</feature>
<sequence length="1176" mass="129278">MASPARRFPWGRWLMGALASLAAAAAVTVAGAGAFYTATDRVANSFAPDAEEPQTIVAFYCDTDKSVNFAAVEEGDITREGPYYFIMGKRCDVYYDAQQPLHYDDTGQSAFCTCNRNFASKVYPSKEQRIKKVRFLNPVRPTAMNGWFCQLGRVDTVEGLENLDSSRAATLDWCFSGSSGAGLTAIAAALDTRSVTSLRHCFDGAHLEGFNLSSWNTAAVRDMSGAFAEATGGHLDLSAWDVRAVESFDEMFFGAFKQYYFETSGLESTDHQAACTEEWWQLNVSGWQPQSMKSYRDMFRTCFTKEVDLSGFSNGGIGHDPGLGASYIRRVTVGQGWDWGRVKSGNTPWFSWETQESFGPWDQGAGSRPANGRAGIYDRSCLLAVLHQGTMTVYEVLQTTQDGSDGILGDKLYQVFQRYNKGLYDQYFELDHKRPYASGAELPWAEAAPGVSRLVFPSNISPVSIEHWFDGFTSCSTFDLRGIDARRCSQNTPLFARCENLQTVNLGPNWAFAQAGDRVCALPEGTWYSNDGEFDAAAPLPVPAQYRRMNPVAYLTEIGTLHLSNGKHWPSAPAAEGRVVKSAYLGFEWLSSPQPQTPWQSWNYRAVMVDSPLAPASCAHWFQGSCARKMDLTLLDTTGCLSMEEMFEGCEELQDVTLGAGFSFRGSSHEPLCRLPGTQWNCFGGGDALAPDAIPDRTAGRYIRGLEWRALVLQQPDGAPLLSFRLCGAVAEGGALDDGSTVLAAYTGFDRTTYQCAEDVPWAQWAGQIGAVEVPDNLAPTATSYWFAGLSRCKAMDLSGLDTSRCQSMAGMFDGCRATTIELGEAFSFEGCTESRLCNLPDGTWVAQRENIGYRSAGDIPSGKADQYRTGLVPYVLYLTNNELHFVLADPAEDWEDGYQGQGVRWYRRFSGSLASAPWHDEVGYGSLNITMNAKRVVVQHPMEAMSVAGWFKNFAACTEMDLRRLDVSRCTSLAETFAECTALEQLHVESWNVTNVTTMVGAFYRNLKLTELDLSGWQPENCASFSSAFARCIRLSSLDISHWKATKGTDFSSMFLNCNALGQLDLQALNPTVATDLSSMFKGCGNLQQLDISAFTVDGSCNVYRTFEDCEALRTIYAPTWDTAACNHPEYTFSNCPALIGQNGTTIATLRSCAVSGARLDLPQQPGLFSQRPPE</sequence>
<dbReference type="EMBL" id="SSTM01000001">
    <property type="protein sequence ID" value="TJW12266.1"/>
    <property type="molecule type" value="Genomic_DNA"/>
</dbReference>
<dbReference type="Proteomes" id="UP000309454">
    <property type="component" value="Unassembled WGS sequence"/>
</dbReference>
<evidence type="ECO:0000256" key="1">
    <source>
        <dbReference type="SAM" id="SignalP"/>
    </source>
</evidence>
<protein>
    <submittedName>
        <fullName evidence="2">BspA family leucine-rich repeat surface protein</fullName>
    </submittedName>
</protein>
<dbReference type="SUPFAM" id="SSF52047">
    <property type="entry name" value="RNI-like"/>
    <property type="match status" value="1"/>
</dbReference>
<dbReference type="InterPro" id="IPR032675">
    <property type="entry name" value="LRR_dom_sf"/>
</dbReference>
<dbReference type="Pfam" id="PF03382">
    <property type="entry name" value="DUF285"/>
    <property type="match status" value="2"/>
</dbReference>
<dbReference type="RefSeq" id="WP_136845218.1">
    <property type="nucleotide sequence ID" value="NZ_SSTM01000001.1"/>
</dbReference>
<organism evidence="2 3">
    <name type="scientific">Parvibacter caecicola</name>
    <dbReference type="NCBI Taxonomy" id="747645"/>
    <lineage>
        <taxon>Bacteria</taxon>
        <taxon>Bacillati</taxon>
        <taxon>Actinomycetota</taxon>
        <taxon>Coriobacteriia</taxon>
        <taxon>Coriobacteriales</taxon>
        <taxon>Coriobacteriaceae</taxon>
        <taxon>Parvibacter</taxon>
    </lineage>
</organism>
<evidence type="ECO:0000313" key="2">
    <source>
        <dbReference type="EMBL" id="TJW12266.1"/>
    </source>
</evidence>
<feature type="chain" id="PRO_5038641643" evidence="1">
    <location>
        <begin position="26"/>
        <end position="1176"/>
    </location>
</feature>
<dbReference type="Gene3D" id="3.80.10.10">
    <property type="entry name" value="Ribonuclease Inhibitor"/>
    <property type="match status" value="1"/>
</dbReference>
<dbReference type="OrthoDB" id="3263746at2"/>
<dbReference type="NCBIfam" id="TIGR02167">
    <property type="entry name" value="Liste_lipo_26"/>
    <property type="match status" value="1"/>
</dbReference>
<name>A0A4T9TBU4_9ACTN</name>
<accession>A0A4T9TBU4</accession>
<reference evidence="2 3" key="1">
    <citation type="submission" date="2019-04" db="EMBL/GenBank/DDBJ databases">
        <title>Microbes associate with the intestines of laboratory mice.</title>
        <authorList>
            <person name="Navarre W."/>
            <person name="Wong E."/>
            <person name="Huang K.C."/>
            <person name="Tropini C."/>
            <person name="Ng K."/>
            <person name="Yu B."/>
        </authorList>
    </citation>
    <scope>NUCLEOTIDE SEQUENCE [LARGE SCALE GENOMIC DNA]</scope>
    <source>
        <strain evidence="2 3">NM48_B13</strain>
    </source>
</reference>
<gene>
    <name evidence="2" type="ORF">E5982_01290</name>
</gene>
<comment type="caution">
    <text evidence="2">The sequence shown here is derived from an EMBL/GenBank/DDBJ whole genome shotgun (WGS) entry which is preliminary data.</text>
</comment>
<dbReference type="InterPro" id="IPR011889">
    <property type="entry name" value="Liste_lipo_26"/>
</dbReference>
<evidence type="ECO:0000313" key="3">
    <source>
        <dbReference type="Proteomes" id="UP000309454"/>
    </source>
</evidence>
<dbReference type="AlphaFoldDB" id="A0A4T9TBU4"/>